<evidence type="ECO:0000313" key="2">
    <source>
        <dbReference type="EMBL" id="PPS19993.1"/>
    </source>
</evidence>
<accession>A0A2P5YWR8</accession>
<dbReference type="OrthoDB" id="997500at2759"/>
<protein>
    <recommendedName>
        <fullName evidence="4">Reverse transcriptase domain-containing protein</fullName>
    </recommendedName>
</protein>
<feature type="compositionally biased region" description="Basic and acidic residues" evidence="1">
    <location>
        <begin position="34"/>
        <end position="66"/>
    </location>
</feature>
<evidence type="ECO:0000256" key="1">
    <source>
        <dbReference type="SAM" id="MobiDB-lite"/>
    </source>
</evidence>
<dbReference type="EMBL" id="KZ662722">
    <property type="protein sequence ID" value="PPS19993.1"/>
    <property type="molecule type" value="Genomic_DNA"/>
</dbReference>
<dbReference type="AlphaFoldDB" id="A0A2P5YWR8"/>
<evidence type="ECO:0000313" key="3">
    <source>
        <dbReference type="Proteomes" id="UP000239757"/>
    </source>
</evidence>
<gene>
    <name evidence="2" type="ORF">GOBAR_AA00591</name>
</gene>
<name>A0A2P5YWR8_GOSBA</name>
<evidence type="ECO:0008006" key="4">
    <source>
        <dbReference type="Google" id="ProtNLM"/>
    </source>
</evidence>
<sequence>MISERPLGSLPSNTEPNPNEHVKAVILRSGKVLAESERKPPYEDDRTEGDEGKPENNDNPMPKEYKPPIPYPTKLKKDRIDAQFDKFLELFKLLHINLPFVEAIS</sequence>
<proteinExistence type="predicted"/>
<feature type="region of interest" description="Disordered" evidence="1">
    <location>
        <begin position="1"/>
        <end position="72"/>
    </location>
</feature>
<organism evidence="2 3">
    <name type="scientific">Gossypium barbadense</name>
    <name type="common">Sea Island cotton</name>
    <name type="synonym">Hibiscus barbadensis</name>
    <dbReference type="NCBI Taxonomy" id="3634"/>
    <lineage>
        <taxon>Eukaryota</taxon>
        <taxon>Viridiplantae</taxon>
        <taxon>Streptophyta</taxon>
        <taxon>Embryophyta</taxon>
        <taxon>Tracheophyta</taxon>
        <taxon>Spermatophyta</taxon>
        <taxon>Magnoliopsida</taxon>
        <taxon>eudicotyledons</taxon>
        <taxon>Gunneridae</taxon>
        <taxon>Pentapetalae</taxon>
        <taxon>rosids</taxon>
        <taxon>malvids</taxon>
        <taxon>Malvales</taxon>
        <taxon>Malvaceae</taxon>
        <taxon>Malvoideae</taxon>
        <taxon>Gossypium</taxon>
    </lineage>
</organism>
<dbReference type="Proteomes" id="UP000239757">
    <property type="component" value="Unassembled WGS sequence"/>
</dbReference>
<reference evidence="2 3" key="1">
    <citation type="submission" date="2015-01" db="EMBL/GenBank/DDBJ databases">
        <title>Genome of allotetraploid Gossypium barbadense reveals genomic plasticity and fiber elongation in cotton evolution.</title>
        <authorList>
            <person name="Chen X."/>
            <person name="Liu X."/>
            <person name="Zhao B."/>
            <person name="Zheng H."/>
            <person name="Hu Y."/>
            <person name="Lu G."/>
            <person name="Yang C."/>
            <person name="Chen J."/>
            <person name="Shan C."/>
            <person name="Zhang L."/>
            <person name="Zhou Y."/>
            <person name="Wang L."/>
            <person name="Guo W."/>
            <person name="Bai Y."/>
            <person name="Ruan J."/>
            <person name="Shangguan X."/>
            <person name="Mao Y."/>
            <person name="Jiang J."/>
            <person name="Zhu Y."/>
            <person name="Lei J."/>
            <person name="Kang H."/>
            <person name="Chen S."/>
            <person name="He X."/>
            <person name="Wang R."/>
            <person name="Wang Y."/>
            <person name="Chen J."/>
            <person name="Wang L."/>
            <person name="Yu S."/>
            <person name="Wang B."/>
            <person name="Wei J."/>
            <person name="Song S."/>
            <person name="Lu X."/>
            <person name="Gao Z."/>
            <person name="Gu W."/>
            <person name="Deng X."/>
            <person name="Ma D."/>
            <person name="Wang S."/>
            <person name="Liang W."/>
            <person name="Fang L."/>
            <person name="Cai C."/>
            <person name="Zhu X."/>
            <person name="Zhou B."/>
            <person name="Zhang Y."/>
            <person name="Chen Z."/>
            <person name="Xu S."/>
            <person name="Zhu R."/>
            <person name="Wang S."/>
            <person name="Zhang T."/>
            <person name="Zhao G."/>
        </authorList>
    </citation>
    <scope>NUCLEOTIDE SEQUENCE [LARGE SCALE GENOMIC DNA]</scope>
    <source>
        <strain evidence="3">cv. Xinhai21</strain>
        <tissue evidence="2">Leaf</tissue>
    </source>
</reference>